<dbReference type="GO" id="GO:0045259">
    <property type="term" value="C:proton-transporting ATP synthase complex"/>
    <property type="evidence" value="ECO:0007669"/>
    <property type="project" value="UniProtKB-KW"/>
</dbReference>
<evidence type="ECO:0000256" key="7">
    <source>
        <dbReference type="ARBA" id="ARBA00022547"/>
    </source>
</evidence>
<proteinExistence type="inferred from homology"/>
<keyword evidence="5" id="KW-1003">Cell membrane</keyword>
<feature type="transmembrane region" description="Helical" evidence="15">
    <location>
        <begin position="6"/>
        <end position="26"/>
    </location>
</feature>
<dbReference type="InterPro" id="IPR005864">
    <property type="entry name" value="ATP_synth_F0_bsu_bac"/>
</dbReference>
<dbReference type="Pfam" id="PF00430">
    <property type="entry name" value="ATP-synt_B"/>
    <property type="match status" value="1"/>
</dbReference>
<comment type="function">
    <text evidence="14">F(1)F(0) ATP synthase produces ATP from ADP in the presence of a proton or sodium gradient. F-type ATPases consist of two structural domains, F(1) containing the extramembraneous catalytic core and F(0) containing the membrane proton channel, linked together by a central stalk and a peripheral stalk. During catalysis, ATP synthesis in the catalytic domain of F(1) is coupled via a rotary mechanism of the central stalk subunits to proton translocation.</text>
</comment>
<keyword evidence="6" id="KW-0997">Cell inner membrane</keyword>
<dbReference type="PANTHER" id="PTHR33445:SF1">
    <property type="entry name" value="ATP SYNTHASE SUBUNIT B"/>
    <property type="match status" value="1"/>
</dbReference>
<evidence type="ECO:0000256" key="6">
    <source>
        <dbReference type="ARBA" id="ARBA00022519"/>
    </source>
</evidence>
<evidence type="ECO:0000256" key="1">
    <source>
        <dbReference type="ARBA" id="ARBA00004167"/>
    </source>
</evidence>
<dbReference type="Gene3D" id="1.20.5.620">
    <property type="entry name" value="F1F0 ATP synthase subunit B, membrane domain"/>
    <property type="match status" value="1"/>
</dbReference>
<accession>A0A3B0ZL72</accession>
<dbReference type="SUPFAM" id="SSF81573">
    <property type="entry name" value="F1F0 ATP synthase subunit B, membrane domain"/>
    <property type="match status" value="1"/>
</dbReference>
<dbReference type="InterPro" id="IPR028987">
    <property type="entry name" value="ATP_synth_B-like_membr_sf"/>
</dbReference>
<evidence type="ECO:0000313" key="16">
    <source>
        <dbReference type="EMBL" id="VAW94265.1"/>
    </source>
</evidence>
<keyword evidence="10 15" id="KW-1133">Transmembrane helix</keyword>
<evidence type="ECO:0000256" key="5">
    <source>
        <dbReference type="ARBA" id="ARBA00022475"/>
    </source>
</evidence>
<dbReference type="GO" id="GO:0046961">
    <property type="term" value="F:proton-transporting ATPase activity, rotational mechanism"/>
    <property type="evidence" value="ECO:0007669"/>
    <property type="project" value="TreeGrafter"/>
</dbReference>
<dbReference type="GO" id="GO:0012505">
    <property type="term" value="C:endomembrane system"/>
    <property type="evidence" value="ECO:0007669"/>
    <property type="project" value="UniProtKB-SubCell"/>
</dbReference>
<dbReference type="InterPro" id="IPR002146">
    <property type="entry name" value="ATP_synth_b/b'su_bac/chlpt"/>
</dbReference>
<sequence>MNINLTLIAQMVTFAFFIWFCMKFVWPPIINALEERKAKIADGLAAAEKGQHEEELARNRAVEILKEAKDKAQDIITQADKRASEIVEESKDTARIEAERIVTAANAEIEQEATRAREALRGQVVTLAVQGASKVLKKEIDAKANEGLLNDLVAQL</sequence>
<dbReference type="NCBIfam" id="NF004411">
    <property type="entry name" value="PRK05759.1-2"/>
    <property type="match status" value="1"/>
</dbReference>
<keyword evidence="11" id="KW-0406">Ion transport</keyword>
<evidence type="ECO:0000256" key="13">
    <source>
        <dbReference type="ARBA" id="ARBA00023310"/>
    </source>
</evidence>
<organism evidence="16">
    <name type="scientific">hydrothermal vent metagenome</name>
    <dbReference type="NCBI Taxonomy" id="652676"/>
    <lineage>
        <taxon>unclassified sequences</taxon>
        <taxon>metagenomes</taxon>
        <taxon>ecological metagenomes</taxon>
    </lineage>
</organism>
<dbReference type="PANTHER" id="PTHR33445">
    <property type="entry name" value="ATP SYNTHASE SUBUNIT B', CHLOROPLASTIC"/>
    <property type="match status" value="1"/>
</dbReference>
<dbReference type="CDD" id="cd06503">
    <property type="entry name" value="ATP-synt_Fo_b"/>
    <property type="match status" value="1"/>
</dbReference>
<dbReference type="EC" id="3.6.3.14" evidence="16"/>
<dbReference type="FunFam" id="1.20.5.620:FF:000001">
    <property type="entry name" value="ATP synthase subunit b"/>
    <property type="match status" value="1"/>
</dbReference>
<evidence type="ECO:0000256" key="9">
    <source>
        <dbReference type="ARBA" id="ARBA00022781"/>
    </source>
</evidence>
<evidence type="ECO:0000256" key="8">
    <source>
        <dbReference type="ARBA" id="ARBA00022692"/>
    </source>
</evidence>
<gene>
    <name evidence="16" type="ORF">MNBD_GAMMA23-2220</name>
</gene>
<evidence type="ECO:0000256" key="11">
    <source>
        <dbReference type="ARBA" id="ARBA00023065"/>
    </source>
</evidence>
<dbReference type="NCBIfam" id="TIGR01144">
    <property type="entry name" value="ATP_synt_b"/>
    <property type="match status" value="1"/>
</dbReference>
<keyword evidence="7" id="KW-0138">CF(0)</keyword>
<keyword evidence="4" id="KW-0813">Transport</keyword>
<keyword evidence="9" id="KW-0375">Hydrogen ion transport</keyword>
<dbReference type="HAMAP" id="MF_01398">
    <property type="entry name" value="ATP_synth_b_bprime"/>
    <property type="match status" value="1"/>
</dbReference>
<protein>
    <submittedName>
        <fullName evidence="16">ATP synthase F0 sector subunit b</fullName>
        <ecNumber evidence="16">3.6.3.14</ecNumber>
    </submittedName>
</protein>
<dbReference type="EMBL" id="UOFT01000036">
    <property type="protein sequence ID" value="VAW94265.1"/>
    <property type="molecule type" value="Genomic_DNA"/>
</dbReference>
<comment type="similarity">
    <text evidence="3">Belongs to the ATPase B chain family.</text>
</comment>
<evidence type="ECO:0000256" key="12">
    <source>
        <dbReference type="ARBA" id="ARBA00023136"/>
    </source>
</evidence>
<evidence type="ECO:0000256" key="10">
    <source>
        <dbReference type="ARBA" id="ARBA00022989"/>
    </source>
</evidence>
<evidence type="ECO:0000256" key="3">
    <source>
        <dbReference type="ARBA" id="ARBA00005513"/>
    </source>
</evidence>
<evidence type="ECO:0000256" key="14">
    <source>
        <dbReference type="ARBA" id="ARBA00025198"/>
    </source>
</evidence>
<comment type="subcellular location">
    <subcellularLocation>
        <location evidence="2">Endomembrane system</location>
    </subcellularLocation>
    <subcellularLocation>
        <location evidence="1">Membrane</location>
        <topology evidence="1">Single-pass membrane protein</topology>
    </subcellularLocation>
</comment>
<name>A0A3B0ZL72_9ZZZZ</name>
<dbReference type="GO" id="GO:0015986">
    <property type="term" value="P:proton motive force-driven ATP synthesis"/>
    <property type="evidence" value="ECO:0007669"/>
    <property type="project" value="InterPro"/>
</dbReference>
<keyword evidence="16" id="KW-0378">Hydrolase</keyword>
<keyword evidence="12 15" id="KW-0472">Membrane</keyword>
<keyword evidence="13" id="KW-0066">ATP synthesis</keyword>
<reference evidence="16" key="1">
    <citation type="submission" date="2018-06" db="EMBL/GenBank/DDBJ databases">
        <authorList>
            <person name="Zhirakovskaya E."/>
        </authorList>
    </citation>
    <scope>NUCLEOTIDE SEQUENCE</scope>
</reference>
<dbReference type="AlphaFoldDB" id="A0A3B0ZL72"/>
<keyword evidence="8 15" id="KW-0812">Transmembrane</keyword>
<dbReference type="InterPro" id="IPR050059">
    <property type="entry name" value="ATP_synthase_B_chain"/>
</dbReference>
<evidence type="ECO:0000256" key="15">
    <source>
        <dbReference type="SAM" id="Phobius"/>
    </source>
</evidence>
<evidence type="ECO:0000256" key="4">
    <source>
        <dbReference type="ARBA" id="ARBA00022448"/>
    </source>
</evidence>
<dbReference type="GO" id="GO:0016787">
    <property type="term" value="F:hydrolase activity"/>
    <property type="evidence" value="ECO:0007669"/>
    <property type="project" value="UniProtKB-KW"/>
</dbReference>
<evidence type="ECO:0000256" key="2">
    <source>
        <dbReference type="ARBA" id="ARBA00004308"/>
    </source>
</evidence>